<dbReference type="STRING" id="158189.SpiBuddy_0680"/>
<accession>F0RUS9</accession>
<dbReference type="RefSeq" id="WP_013606360.1">
    <property type="nucleotide sequence ID" value="NC_015152.1"/>
</dbReference>
<dbReference type="PANTHER" id="PTHR33295">
    <property type="entry name" value="ATPASE"/>
    <property type="match status" value="1"/>
</dbReference>
<evidence type="ECO:0000259" key="2">
    <source>
        <dbReference type="Pfam" id="PF13635"/>
    </source>
</evidence>
<dbReference type="AlphaFoldDB" id="F0RUS9"/>
<sequence length="430" mass="49923">MHIQRARYLEQLKASRFNGQVKVITGLRRSGKSYLLFKIYHDYLLEDGVKEDNILQIILDDDVFEKLRDPNQLSLFIRSRITEKDQQYYVFLDEVQYAISQEEMKNPDKPILLYSVLNGLLHLGNVDLYVTGSNSKFLSKDVMTEFRGRGDVIHVLPLSFKEFYSHIGGEKAEAYEQYAMYGGMPFALSKQSDEKKGQYLSSLFTEVYFKDITERYSVDLTYVLNQLTDNLCSSIGSLTNANKISRTLSSDRGKKISSETIAKYIDYLLDSYLFKEAKRFDVKGKHYFQYPNKYYCTDIGLRNARINFRQQEESHIMENIIFNELIGRGYCVDVGVIEITETNGEGKRLQKQCEIDFVVHSGSSKYYIQAALNLESEEKKKQELRPLLGINDSFKKILITKTYAKPWTDEKGILHVGLYQFLLDEYCITL</sequence>
<dbReference type="HOGENOM" id="CLU_041527_1_0_12"/>
<evidence type="ECO:0000313" key="4">
    <source>
        <dbReference type="Proteomes" id="UP000008466"/>
    </source>
</evidence>
<proteinExistence type="predicted"/>
<dbReference type="SUPFAM" id="SSF52540">
    <property type="entry name" value="P-loop containing nucleoside triphosphate hydrolases"/>
    <property type="match status" value="1"/>
</dbReference>
<dbReference type="OrthoDB" id="9801684at2"/>
<organism evidence="3 4">
    <name type="scientific">Sphaerochaeta globosa (strain ATCC BAA-1886 / DSM 22777 / Buddy)</name>
    <name type="common">Spirochaeta sp. (strain Buddy)</name>
    <dbReference type="NCBI Taxonomy" id="158189"/>
    <lineage>
        <taxon>Bacteria</taxon>
        <taxon>Pseudomonadati</taxon>
        <taxon>Spirochaetota</taxon>
        <taxon>Spirochaetia</taxon>
        <taxon>Spirochaetales</taxon>
        <taxon>Sphaerochaetaceae</taxon>
        <taxon>Sphaerochaeta</taxon>
    </lineage>
</organism>
<evidence type="ECO:0000259" key="1">
    <source>
        <dbReference type="Pfam" id="PF13173"/>
    </source>
</evidence>
<gene>
    <name evidence="3" type="ordered locus">SpiBuddy_0680</name>
</gene>
<feature type="domain" description="DUF4143" evidence="2">
    <location>
        <begin position="211"/>
        <end position="368"/>
    </location>
</feature>
<dbReference type="Proteomes" id="UP000008466">
    <property type="component" value="Chromosome"/>
</dbReference>
<evidence type="ECO:0000313" key="3">
    <source>
        <dbReference type="EMBL" id="ADY12507.1"/>
    </source>
</evidence>
<feature type="domain" description="AAA" evidence="1">
    <location>
        <begin position="20"/>
        <end position="163"/>
    </location>
</feature>
<protein>
    <submittedName>
        <fullName evidence="3">ATPase (AAA+ superfamily)-like protein</fullName>
    </submittedName>
</protein>
<reference evidence="4" key="1">
    <citation type="submission" date="2011-02" db="EMBL/GenBank/DDBJ databases">
        <title>Complete sequence of Spirochaeta sp. Buddy.</title>
        <authorList>
            <person name="Lucas S."/>
            <person name="Copeland A."/>
            <person name="Lapidus A."/>
            <person name="Cheng J.-F."/>
            <person name="Goodwin L."/>
            <person name="Pitluck S."/>
            <person name="Zeytun A."/>
            <person name="Detter J.C."/>
            <person name="Han C."/>
            <person name="Tapia R."/>
            <person name="Land M."/>
            <person name="Hauser L."/>
            <person name="Kyrpides N."/>
            <person name="Ivanova N."/>
            <person name="Mikhailova N."/>
            <person name="Pagani I."/>
            <person name="Ritalahti K.M."/>
            <person name="Loeffler F.E."/>
            <person name="Woyke T."/>
        </authorList>
    </citation>
    <scope>NUCLEOTIDE SEQUENCE [LARGE SCALE GENOMIC DNA]</scope>
    <source>
        <strain evidence="4">ATCC BAA-1886 / DSM 22777 / Buddy</strain>
    </source>
</reference>
<name>F0RUS9_SPHGB</name>
<dbReference type="KEGG" id="sbu:SpiBuddy_0680"/>
<dbReference type="EMBL" id="CP002541">
    <property type="protein sequence ID" value="ADY12507.1"/>
    <property type="molecule type" value="Genomic_DNA"/>
</dbReference>
<dbReference type="Pfam" id="PF13635">
    <property type="entry name" value="DUF4143"/>
    <property type="match status" value="1"/>
</dbReference>
<dbReference type="PANTHER" id="PTHR33295:SF18">
    <property type="entry name" value="AAA+ ATPASE DOMAIN-CONTAINING PROTEIN"/>
    <property type="match status" value="1"/>
</dbReference>
<keyword evidence="4" id="KW-1185">Reference proteome</keyword>
<dbReference type="InterPro" id="IPR041682">
    <property type="entry name" value="AAA_14"/>
</dbReference>
<dbReference type="InterPro" id="IPR025420">
    <property type="entry name" value="DUF4143"/>
</dbReference>
<dbReference type="Pfam" id="PF13173">
    <property type="entry name" value="AAA_14"/>
    <property type="match status" value="1"/>
</dbReference>
<dbReference type="InterPro" id="IPR027417">
    <property type="entry name" value="P-loop_NTPase"/>
</dbReference>
<dbReference type="eggNOG" id="COG1373">
    <property type="taxonomic scope" value="Bacteria"/>
</dbReference>